<dbReference type="GO" id="GO:0016020">
    <property type="term" value="C:membrane"/>
    <property type="evidence" value="ECO:0007669"/>
    <property type="project" value="TreeGrafter"/>
</dbReference>
<feature type="transmembrane region" description="Helical" evidence="3">
    <location>
        <begin position="49"/>
        <end position="69"/>
    </location>
</feature>
<evidence type="ECO:0000256" key="3">
    <source>
        <dbReference type="SAM" id="Phobius"/>
    </source>
</evidence>
<keyword evidence="3" id="KW-1133">Transmembrane helix</keyword>
<dbReference type="EMBL" id="JABCRI010000018">
    <property type="protein sequence ID" value="KAF8390201.1"/>
    <property type="molecule type" value="Genomic_DNA"/>
</dbReference>
<dbReference type="AlphaFoldDB" id="A0A834YR97"/>
<dbReference type="PANTHER" id="PTHR11782:SF3">
    <property type="entry name" value="APYRASE 6-RELATED"/>
    <property type="match status" value="1"/>
</dbReference>
<comment type="similarity">
    <text evidence="1">Belongs to the GDA1/CD39 NTPase family.</text>
</comment>
<keyword evidence="3" id="KW-0812">Transmembrane</keyword>
<keyword evidence="2" id="KW-0378">Hydrolase</keyword>
<dbReference type="Gene3D" id="3.30.420.40">
    <property type="match status" value="1"/>
</dbReference>
<dbReference type="GO" id="GO:0017110">
    <property type="term" value="F:nucleoside diphosphate phosphatase activity"/>
    <property type="evidence" value="ECO:0007669"/>
    <property type="project" value="TreeGrafter"/>
</dbReference>
<gene>
    <name evidence="4" type="ORF">HHK36_024723</name>
</gene>
<sequence length="208" mass="23346">MRRSNARTLPVDFQPKMDSVKLQFRSNAHRSNFFSRISSLSMKQAKGNLWIYFVVAISVAVFCYIFVIARGSGNSPVSKRKFGIVIDGGSTGTRIHVFEFVINELGLPVFDFGKDGLATMRLNPGLSSFSGDPEGAGRSLLELVEFGKRGVPKDYWGETEIRLMATAGLRRLDMGVQEQILESCRRVLRSSDFKFRDDWASVITGMRF</sequence>
<name>A0A834YR97_TETSI</name>
<evidence type="ECO:0000256" key="2">
    <source>
        <dbReference type="ARBA" id="ARBA00022801"/>
    </source>
</evidence>
<dbReference type="Pfam" id="PF01150">
    <property type="entry name" value="GDA1_CD39"/>
    <property type="match status" value="1"/>
</dbReference>
<evidence type="ECO:0000313" key="5">
    <source>
        <dbReference type="Proteomes" id="UP000655225"/>
    </source>
</evidence>
<accession>A0A834YR97</accession>
<dbReference type="GO" id="GO:0009134">
    <property type="term" value="P:nucleoside diphosphate catabolic process"/>
    <property type="evidence" value="ECO:0007669"/>
    <property type="project" value="TreeGrafter"/>
</dbReference>
<evidence type="ECO:0000313" key="4">
    <source>
        <dbReference type="EMBL" id="KAF8390201.1"/>
    </source>
</evidence>
<dbReference type="OrthoDB" id="6372431at2759"/>
<dbReference type="PANTHER" id="PTHR11782">
    <property type="entry name" value="ADENOSINE/GUANOSINE DIPHOSPHATASE"/>
    <property type="match status" value="1"/>
</dbReference>
<keyword evidence="5" id="KW-1185">Reference proteome</keyword>
<comment type="caution">
    <text evidence="4">The sequence shown here is derived from an EMBL/GenBank/DDBJ whole genome shotgun (WGS) entry which is preliminary data.</text>
</comment>
<proteinExistence type="inferred from homology"/>
<organism evidence="4 5">
    <name type="scientific">Tetracentron sinense</name>
    <name type="common">Spur-leaf</name>
    <dbReference type="NCBI Taxonomy" id="13715"/>
    <lineage>
        <taxon>Eukaryota</taxon>
        <taxon>Viridiplantae</taxon>
        <taxon>Streptophyta</taxon>
        <taxon>Embryophyta</taxon>
        <taxon>Tracheophyta</taxon>
        <taxon>Spermatophyta</taxon>
        <taxon>Magnoliopsida</taxon>
        <taxon>Trochodendrales</taxon>
        <taxon>Trochodendraceae</taxon>
        <taxon>Tetracentron</taxon>
    </lineage>
</organism>
<dbReference type="InterPro" id="IPR000407">
    <property type="entry name" value="GDA1_CD39_NTPase"/>
</dbReference>
<reference evidence="4 5" key="1">
    <citation type="submission" date="2020-04" db="EMBL/GenBank/DDBJ databases">
        <title>Plant Genome Project.</title>
        <authorList>
            <person name="Zhang R.-G."/>
        </authorList>
    </citation>
    <scope>NUCLEOTIDE SEQUENCE [LARGE SCALE GENOMIC DNA]</scope>
    <source>
        <strain evidence="4">YNK0</strain>
        <tissue evidence="4">Leaf</tissue>
    </source>
</reference>
<dbReference type="Proteomes" id="UP000655225">
    <property type="component" value="Unassembled WGS sequence"/>
</dbReference>
<keyword evidence="3" id="KW-0472">Membrane</keyword>
<evidence type="ECO:0008006" key="6">
    <source>
        <dbReference type="Google" id="ProtNLM"/>
    </source>
</evidence>
<evidence type="ECO:0000256" key="1">
    <source>
        <dbReference type="ARBA" id="ARBA00009283"/>
    </source>
</evidence>
<protein>
    <recommendedName>
        <fullName evidence="6">Apyrase</fullName>
    </recommendedName>
</protein>